<dbReference type="EMBL" id="FOHK01000011">
    <property type="protein sequence ID" value="SET67009.1"/>
    <property type="molecule type" value="Genomic_DNA"/>
</dbReference>
<sequence length="129" mass="15200">MIELIISVVLAYLVWSLYGEDTLPKKYRKRNCMGANWKAQFPEHSASDIRAFLTLFVESFAFDKKDKFQFEPNDKLLTIYRALYPHKWHADAMEFETLADDLGRKYRVDFGSIWYDDLTLGELYRALSA</sequence>
<dbReference type="RefSeq" id="WP_143047958.1">
    <property type="nucleotide sequence ID" value="NZ_AP027363.1"/>
</dbReference>
<name>A0A1I0GAG1_THASX</name>
<evidence type="ECO:0000313" key="2">
    <source>
        <dbReference type="Proteomes" id="UP000199308"/>
    </source>
</evidence>
<proteinExistence type="predicted"/>
<reference evidence="1 2" key="1">
    <citation type="submission" date="2016-10" db="EMBL/GenBank/DDBJ databases">
        <authorList>
            <person name="de Groot N.N."/>
        </authorList>
    </citation>
    <scope>NUCLEOTIDE SEQUENCE [LARGE SCALE GENOMIC DNA]</scope>
    <source>
        <strain evidence="1 2">DSM 19706</strain>
    </source>
</reference>
<accession>A0A1I0GAG1</accession>
<organism evidence="1 2">
    <name type="scientific">Thalassotalea agarivorans</name>
    <name type="common">Thalassomonas agarivorans</name>
    <dbReference type="NCBI Taxonomy" id="349064"/>
    <lineage>
        <taxon>Bacteria</taxon>
        <taxon>Pseudomonadati</taxon>
        <taxon>Pseudomonadota</taxon>
        <taxon>Gammaproteobacteria</taxon>
        <taxon>Alteromonadales</taxon>
        <taxon>Colwelliaceae</taxon>
        <taxon>Thalassotalea</taxon>
    </lineage>
</organism>
<dbReference type="AlphaFoldDB" id="A0A1I0GAG1"/>
<dbReference type="Proteomes" id="UP000199308">
    <property type="component" value="Unassembled WGS sequence"/>
</dbReference>
<protein>
    <submittedName>
        <fullName evidence="1">Uncharacterized protein</fullName>
    </submittedName>
</protein>
<dbReference type="OrthoDB" id="7067169at2"/>
<evidence type="ECO:0000313" key="1">
    <source>
        <dbReference type="EMBL" id="SET67009.1"/>
    </source>
</evidence>
<gene>
    <name evidence="1" type="ORF">SAMN05660429_02353</name>
</gene>
<keyword evidence="2" id="KW-1185">Reference proteome</keyword>